<dbReference type="EMBL" id="JACGCI010000187">
    <property type="protein sequence ID" value="KAF6742324.1"/>
    <property type="molecule type" value="Genomic_DNA"/>
</dbReference>
<evidence type="ECO:0000313" key="1">
    <source>
        <dbReference type="EMBL" id="KAF6742324.1"/>
    </source>
</evidence>
<accession>A0A8H6LU59</accession>
<organism evidence="1 2">
    <name type="scientific">Ephemerocybe angulata</name>
    <dbReference type="NCBI Taxonomy" id="980116"/>
    <lineage>
        <taxon>Eukaryota</taxon>
        <taxon>Fungi</taxon>
        <taxon>Dikarya</taxon>
        <taxon>Basidiomycota</taxon>
        <taxon>Agaricomycotina</taxon>
        <taxon>Agaricomycetes</taxon>
        <taxon>Agaricomycetidae</taxon>
        <taxon>Agaricales</taxon>
        <taxon>Agaricineae</taxon>
        <taxon>Psathyrellaceae</taxon>
        <taxon>Ephemerocybe</taxon>
    </lineage>
</organism>
<name>A0A8H6LU59_9AGAR</name>
<keyword evidence="2" id="KW-1185">Reference proteome</keyword>
<protein>
    <submittedName>
        <fullName evidence="1">Uncharacterized protein</fullName>
    </submittedName>
</protein>
<gene>
    <name evidence="1" type="ORF">DFP72DRAFT_860591</name>
</gene>
<evidence type="ECO:0000313" key="2">
    <source>
        <dbReference type="Proteomes" id="UP000521943"/>
    </source>
</evidence>
<comment type="caution">
    <text evidence="1">The sequence shown here is derived from an EMBL/GenBank/DDBJ whole genome shotgun (WGS) entry which is preliminary data.</text>
</comment>
<dbReference type="Proteomes" id="UP000521943">
    <property type="component" value="Unassembled WGS sequence"/>
</dbReference>
<proteinExistence type="predicted"/>
<reference evidence="1 2" key="1">
    <citation type="submission" date="2020-07" db="EMBL/GenBank/DDBJ databases">
        <title>Comparative genomics of pyrophilous fungi reveals a link between fire events and developmental genes.</title>
        <authorList>
            <consortium name="DOE Joint Genome Institute"/>
            <person name="Steindorff A.S."/>
            <person name="Carver A."/>
            <person name="Calhoun S."/>
            <person name="Stillman K."/>
            <person name="Liu H."/>
            <person name="Lipzen A."/>
            <person name="Pangilinan J."/>
            <person name="Labutti K."/>
            <person name="Bruns T.D."/>
            <person name="Grigoriev I.V."/>
        </authorList>
    </citation>
    <scope>NUCLEOTIDE SEQUENCE [LARGE SCALE GENOMIC DNA]</scope>
    <source>
        <strain evidence="1 2">CBS 144469</strain>
    </source>
</reference>
<sequence>MAFNKLVWWYSAPPVGAGAADLDLVVEHLAVVGDTGVVGAVGAAGAMGAAGVPPRVWLLLLGSWDEGRGLGGLKREWYLSKMGDRDDTRGHRVPIQLVFSLMQPLHGYDSRIAMTMSWTTSLSSSSVRHPLDGAAGVDGNYCLAAWHSVVEDPILPYRWKRSITVINVKADNFPMEFMIIWGIRKVDKDIFPNLLSITQAYWRKVSEKEP</sequence>
<dbReference type="AlphaFoldDB" id="A0A8H6LU59"/>